<feature type="domain" description="HTH lysR-type" evidence="5">
    <location>
        <begin position="3"/>
        <end position="60"/>
    </location>
</feature>
<accession>A0A411Z373</accession>
<keyword evidence="3" id="KW-0238">DNA-binding</keyword>
<dbReference type="OrthoDB" id="9815174at2"/>
<dbReference type="InterPro" id="IPR036388">
    <property type="entry name" value="WH-like_DNA-bd_sf"/>
</dbReference>
<dbReference type="SUPFAM" id="SSF46785">
    <property type="entry name" value="Winged helix' DNA-binding domain"/>
    <property type="match status" value="1"/>
</dbReference>
<dbReference type="InterPro" id="IPR000847">
    <property type="entry name" value="LysR_HTH_N"/>
</dbReference>
<dbReference type="RefSeq" id="WP_118151626.1">
    <property type="nucleotide sequence ID" value="NZ_QWEY01000004.1"/>
</dbReference>
<evidence type="ECO:0000259" key="5">
    <source>
        <dbReference type="PROSITE" id="PS50931"/>
    </source>
</evidence>
<evidence type="ECO:0000256" key="4">
    <source>
        <dbReference type="ARBA" id="ARBA00023163"/>
    </source>
</evidence>
<dbReference type="GO" id="GO:0003700">
    <property type="term" value="F:DNA-binding transcription factor activity"/>
    <property type="evidence" value="ECO:0007669"/>
    <property type="project" value="InterPro"/>
</dbReference>
<organism evidence="6 7">
    <name type="scientific">Pseudotabrizicola alkalilacus</name>
    <dbReference type="NCBI Taxonomy" id="2305252"/>
    <lineage>
        <taxon>Bacteria</taxon>
        <taxon>Pseudomonadati</taxon>
        <taxon>Pseudomonadota</taxon>
        <taxon>Alphaproteobacteria</taxon>
        <taxon>Rhodobacterales</taxon>
        <taxon>Paracoccaceae</taxon>
        <taxon>Pseudotabrizicola</taxon>
    </lineage>
</organism>
<reference evidence="6 7" key="1">
    <citation type="submission" date="2018-08" db="EMBL/GenBank/DDBJ databases">
        <title>Flavobacterium tibetense sp. nov., isolated from a wetland YonghuCo on Tibetan Plateau.</title>
        <authorList>
            <person name="Phurbu D."/>
            <person name="Lu H."/>
            <person name="Xing P."/>
        </authorList>
    </citation>
    <scope>NUCLEOTIDE SEQUENCE [LARGE SCALE GENOMIC DNA]</scope>
    <source>
        <strain evidence="6 7">DJC</strain>
    </source>
</reference>
<dbReference type="Gene3D" id="3.40.190.10">
    <property type="entry name" value="Periplasmic binding protein-like II"/>
    <property type="match status" value="2"/>
</dbReference>
<sequence length="301" mass="32294">MLLTLKHYELLCALAEDLHFGRAAMRLGISQPQLTQQLKQMEDIVGALLFDRTRRRVSISPAGLLILPDARAVVRHARRAEDVALRAGRGLLGELSLGYVGAVAFNGVLTRILANFRSRAAQIDLRLVMMDLDRQFPEVAAGNLDVGLVRLPYPDVPPEIVARTLHHEALWIALPDGHPLAGEAEVSLSDLGGADFIATHLPPNTGFSAAAHAAWAEAGITPNIVHRAPQFAAIVALVGAGLGVAIVPESMRNALLPGVVYRPLRGTTATAPIALIYRRDRESPPLNLFLASIEAIATEGL</sequence>
<dbReference type="InterPro" id="IPR005119">
    <property type="entry name" value="LysR_subst-bd"/>
</dbReference>
<comment type="similarity">
    <text evidence="1">Belongs to the LysR transcriptional regulatory family.</text>
</comment>
<gene>
    <name evidence="6" type="ORF">D1012_09900</name>
</gene>
<dbReference type="Gene3D" id="1.10.10.10">
    <property type="entry name" value="Winged helix-like DNA-binding domain superfamily/Winged helix DNA-binding domain"/>
    <property type="match status" value="1"/>
</dbReference>
<proteinExistence type="inferred from homology"/>
<keyword evidence="4" id="KW-0804">Transcription</keyword>
<dbReference type="CDD" id="cd08414">
    <property type="entry name" value="PBP2_LTTR_aromatics_like"/>
    <property type="match status" value="1"/>
</dbReference>
<dbReference type="Pfam" id="PF00126">
    <property type="entry name" value="HTH_1"/>
    <property type="match status" value="1"/>
</dbReference>
<keyword evidence="7" id="KW-1185">Reference proteome</keyword>
<evidence type="ECO:0000256" key="3">
    <source>
        <dbReference type="ARBA" id="ARBA00023125"/>
    </source>
</evidence>
<name>A0A411Z373_9RHOB</name>
<dbReference type="PROSITE" id="PS50931">
    <property type="entry name" value="HTH_LYSR"/>
    <property type="match status" value="1"/>
</dbReference>
<dbReference type="AlphaFoldDB" id="A0A411Z373"/>
<dbReference type="GO" id="GO:0032993">
    <property type="term" value="C:protein-DNA complex"/>
    <property type="evidence" value="ECO:0007669"/>
    <property type="project" value="TreeGrafter"/>
</dbReference>
<dbReference type="InterPro" id="IPR036390">
    <property type="entry name" value="WH_DNA-bd_sf"/>
</dbReference>
<dbReference type="SUPFAM" id="SSF53850">
    <property type="entry name" value="Periplasmic binding protein-like II"/>
    <property type="match status" value="1"/>
</dbReference>
<dbReference type="Proteomes" id="UP000284547">
    <property type="component" value="Unassembled WGS sequence"/>
</dbReference>
<dbReference type="Pfam" id="PF03466">
    <property type="entry name" value="LysR_substrate"/>
    <property type="match status" value="1"/>
</dbReference>
<evidence type="ECO:0000256" key="2">
    <source>
        <dbReference type="ARBA" id="ARBA00023015"/>
    </source>
</evidence>
<evidence type="ECO:0000256" key="1">
    <source>
        <dbReference type="ARBA" id="ARBA00009437"/>
    </source>
</evidence>
<evidence type="ECO:0000313" key="7">
    <source>
        <dbReference type="Proteomes" id="UP000284547"/>
    </source>
</evidence>
<dbReference type="EMBL" id="QWEY01000004">
    <property type="protein sequence ID" value="RGP37514.1"/>
    <property type="molecule type" value="Genomic_DNA"/>
</dbReference>
<dbReference type="GO" id="GO:0003677">
    <property type="term" value="F:DNA binding"/>
    <property type="evidence" value="ECO:0007669"/>
    <property type="project" value="UniProtKB-KW"/>
</dbReference>
<dbReference type="PRINTS" id="PR00039">
    <property type="entry name" value="HTHLYSR"/>
</dbReference>
<dbReference type="PANTHER" id="PTHR30346">
    <property type="entry name" value="TRANSCRIPTIONAL DUAL REGULATOR HCAR-RELATED"/>
    <property type="match status" value="1"/>
</dbReference>
<dbReference type="PANTHER" id="PTHR30346:SF28">
    <property type="entry name" value="HTH-TYPE TRANSCRIPTIONAL REGULATOR CYNR"/>
    <property type="match status" value="1"/>
</dbReference>
<evidence type="ECO:0000313" key="6">
    <source>
        <dbReference type="EMBL" id="RGP37514.1"/>
    </source>
</evidence>
<comment type="caution">
    <text evidence="6">The sequence shown here is derived from an EMBL/GenBank/DDBJ whole genome shotgun (WGS) entry which is preliminary data.</text>
</comment>
<protein>
    <submittedName>
        <fullName evidence="6">LysR family transcriptional regulator</fullName>
    </submittedName>
</protein>
<keyword evidence="2" id="KW-0805">Transcription regulation</keyword>